<keyword evidence="4" id="KW-0804">Transcription</keyword>
<keyword evidence="3" id="KW-0238">DNA-binding</keyword>
<dbReference type="GO" id="GO:0003677">
    <property type="term" value="F:DNA binding"/>
    <property type="evidence" value="ECO:0007669"/>
    <property type="project" value="UniProtKB-KW"/>
</dbReference>
<dbReference type="Pfam" id="PF04182">
    <property type="entry name" value="B-block_TFIIIC"/>
    <property type="match status" value="1"/>
</dbReference>
<dbReference type="PANTHER" id="PTHR15180:SF1">
    <property type="entry name" value="GENERAL TRANSCRIPTION FACTOR 3C POLYPEPTIDE 1"/>
    <property type="match status" value="1"/>
</dbReference>
<dbReference type="Pfam" id="PF20222">
    <property type="entry name" value="DUF6581"/>
    <property type="match status" value="1"/>
</dbReference>
<evidence type="ECO:0000256" key="5">
    <source>
        <dbReference type="ARBA" id="ARBA00023242"/>
    </source>
</evidence>
<evidence type="ECO:0000256" key="6">
    <source>
        <dbReference type="SAM" id="MobiDB-lite"/>
    </source>
</evidence>
<accession>A0A9P8PWN7</accession>
<evidence type="ECO:0000256" key="3">
    <source>
        <dbReference type="ARBA" id="ARBA00023125"/>
    </source>
</evidence>
<evidence type="ECO:0000256" key="4">
    <source>
        <dbReference type="ARBA" id="ARBA00023163"/>
    </source>
</evidence>
<feature type="compositionally biased region" description="Basic and acidic residues" evidence="6">
    <location>
        <begin position="672"/>
        <end position="693"/>
    </location>
</feature>
<dbReference type="GO" id="GO:0006384">
    <property type="term" value="P:transcription initiation at RNA polymerase III promoter"/>
    <property type="evidence" value="ECO:0007669"/>
    <property type="project" value="InterPro"/>
</dbReference>
<dbReference type="GO" id="GO:0042791">
    <property type="term" value="P:5S class rRNA transcription by RNA polymerase III"/>
    <property type="evidence" value="ECO:0007669"/>
    <property type="project" value="TreeGrafter"/>
</dbReference>
<evidence type="ECO:0000256" key="2">
    <source>
        <dbReference type="ARBA" id="ARBA00022553"/>
    </source>
</evidence>
<dbReference type="EMBL" id="JAEUBD010000014">
    <property type="protein sequence ID" value="KAH3678629.1"/>
    <property type="molecule type" value="Genomic_DNA"/>
</dbReference>
<gene>
    <name evidence="9" type="ORF">OGATHE_000179</name>
</gene>
<reference evidence="9" key="2">
    <citation type="submission" date="2021-01" db="EMBL/GenBank/DDBJ databases">
        <authorList>
            <person name="Schikora-Tamarit M.A."/>
        </authorList>
    </citation>
    <scope>NUCLEOTIDE SEQUENCE</scope>
    <source>
        <strain evidence="9">NCAIM Y.01608</strain>
    </source>
</reference>
<reference evidence="9" key="1">
    <citation type="journal article" date="2021" name="Open Biol.">
        <title>Shared evolutionary footprints suggest mitochondrial oxidative damage underlies multiple complex I losses in fungi.</title>
        <authorList>
            <person name="Schikora-Tamarit M.A."/>
            <person name="Marcet-Houben M."/>
            <person name="Nosek J."/>
            <person name="Gabaldon T."/>
        </authorList>
    </citation>
    <scope>NUCLEOTIDE SEQUENCE</scope>
    <source>
        <strain evidence="9">NCAIM Y.01608</strain>
    </source>
</reference>
<feature type="domain" description="B-block binding subunit of TFIIIC" evidence="7">
    <location>
        <begin position="125"/>
        <end position="192"/>
    </location>
</feature>
<evidence type="ECO:0000259" key="8">
    <source>
        <dbReference type="Pfam" id="PF20222"/>
    </source>
</evidence>
<dbReference type="Proteomes" id="UP000788993">
    <property type="component" value="Unassembled WGS sequence"/>
</dbReference>
<feature type="domain" description="Transcription factor tau subunit sfc3/Tfc3 C-terminal" evidence="8">
    <location>
        <begin position="737"/>
        <end position="1124"/>
    </location>
</feature>
<evidence type="ECO:0000259" key="7">
    <source>
        <dbReference type="Pfam" id="PF04182"/>
    </source>
</evidence>
<dbReference type="InterPro" id="IPR044210">
    <property type="entry name" value="Tfc3-like"/>
</dbReference>
<evidence type="ECO:0000256" key="1">
    <source>
        <dbReference type="ARBA" id="ARBA00004123"/>
    </source>
</evidence>
<dbReference type="InterPro" id="IPR007309">
    <property type="entry name" value="TFIIIC_Bblock-bd"/>
</dbReference>
<evidence type="ECO:0000313" key="10">
    <source>
        <dbReference type="Proteomes" id="UP000788993"/>
    </source>
</evidence>
<dbReference type="InterPro" id="IPR046488">
    <property type="entry name" value="Sfc3/Tfc3_C"/>
</dbReference>
<dbReference type="AlphaFoldDB" id="A0A9P8PWN7"/>
<name>A0A9P8PWN7_9ASCO</name>
<keyword evidence="5" id="KW-0539">Nucleus</keyword>
<sequence>MSVTSPDKVVDDVLDRLCVEETGLSVSEVWEEVRSKFPRFGAFEKTLVWSWLVQEDDLLVYIIISATKEKSGKTTYKTETVDKKMSLVDLVEKYGEDKLCVGVTDDRQSLFLLGVKKENNNLGYFPYELLRYITKAKEAGITSMELIRQSGQDRRSLTSRLQTLEDLGVVKKFPAVIDSANSYVIVSTKYEKQFSFANLRTSFELMGVVMKSLQDAPNGVRVPSDLARELRLTSKKERRMLAKAIRNLVMLGYACKINVEHESSGRKFVGLQFLKELPKTLDARQELKSELASLSQDREDDQDELFGSVFESNTDEVPTYNPFFPLQNQIFDTVKASPGISTKKLNTCITGNLSVKSFGNYIGSYVFDTPVAEPNAVIRYLHQDGKARYYCHMIQSEYLKRQGQQVEQPRLEFAKTEENTQTIAEISASHYIDPFPKRVSLVFFSSETFKFCWFGYSGPVLKSLVSKQNKIKQLVIDDTLKIAISKKIQRIGQPKPIIGRHFDEHKGRIESPAKFVPKAETYVPQPLPDADIDFGPDKRRSVLLHIIDESKCIALNMDLTKKVSDALNVNYLVDRRTVKKDAAVLQRQNLITVKEVPSSIRSFTHTVLCSVTNKPSQDDIDAIAHSVSSKTGSVNPRLSSAPTRPVFKANDSHFFEMPSQRLSQLRKSNQRKGLDTAKRVEVRLRAAEKPAESKKKRPRNSNDEDLLAPLMESRKRKKVSTRQKTPAASTAPTKRARNNTRLSSKDVMVLVRAITISQSLSPANTIDWAKVSALFQDKYTSEVLRRQWPRHKRAIGIRALQLSRKTWERILMSAITNGDIGEEELLDYDLNGMISLWRSVDADSFENTHDVVLYRNYSENFKEHRWRSDTDLRGLDVFREGTSIIEREEQCARAMFTYPLVSEEPSLEPTGVQEAKTKLKALFATGPDKFSSAEAKKVFSSTEKDVYAKALAELEDDKVIAYLGEDSPIKFTLTEKIMSLIDWKFTRTFFDQCAGFVEMMETATLNNKGIILSPLSPDSCFAPLINMMAQGEIKVTRIDQSPPLLIDNYSTKSQDKTKLESDFILHDMHTAIDLKPVAPPSGSPCSRLWIDLNGDLNVEIWFKTVCSLLRCIVFRPGVTFRLLCLRFSPLYEPFELKLVLDWMVAKKAVVQRDNSYWAESYWYLTFDR</sequence>
<feature type="region of interest" description="Disordered" evidence="6">
    <location>
        <begin position="662"/>
        <end position="741"/>
    </location>
</feature>
<protein>
    <recommendedName>
        <fullName evidence="11">B-block binding subunit of TFIIIC domain-containing protein</fullName>
    </recommendedName>
</protein>
<dbReference type="PANTHER" id="PTHR15180">
    <property type="entry name" value="GENERAL TRANSCRIPTION FACTOR 3C POLYPEPTIDE 1"/>
    <property type="match status" value="1"/>
</dbReference>
<dbReference type="GO" id="GO:0000127">
    <property type="term" value="C:transcription factor TFIIIC complex"/>
    <property type="evidence" value="ECO:0007669"/>
    <property type="project" value="InterPro"/>
</dbReference>
<evidence type="ECO:0000313" key="9">
    <source>
        <dbReference type="EMBL" id="KAH3678629.1"/>
    </source>
</evidence>
<comment type="subcellular location">
    <subcellularLocation>
        <location evidence="1">Nucleus</location>
    </subcellularLocation>
</comment>
<feature type="compositionally biased region" description="Polar residues" evidence="6">
    <location>
        <begin position="722"/>
        <end position="732"/>
    </location>
</feature>
<organism evidence="9 10">
    <name type="scientific">Ogataea polymorpha</name>
    <dbReference type="NCBI Taxonomy" id="460523"/>
    <lineage>
        <taxon>Eukaryota</taxon>
        <taxon>Fungi</taxon>
        <taxon>Dikarya</taxon>
        <taxon>Ascomycota</taxon>
        <taxon>Saccharomycotina</taxon>
        <taxon>Pichiomycetes</taxon>
        <taxon>Pichiales</taxon>
        <taxon>Pichiaceae</taxon>
        <taxon>Ogataea</taxon>
    </lineage>
</organism>
<comment type="caution">
    <text evidence="9">The sequence shown here is derived from an EMBL/GenBank/DDBJ whole genome shotgun (WGS) entry which is preliminary data.</text>
</comment>
<keyword evidence="2" id="KW-0597">Phosphoprotein</keyword>
<dbReference type="GO" id="GO:0005634">
    <property type="term" value="C:nucleus"/>
    <property type="evidence" value="ECO:0007669"/>
    <property type="project" value="UniProtKB-SubCell"/>
</dbReference>
<keyword evidence="10" id="KW-1185">Reference proteome</keyword>
<evidence type="ECO:0008006" key="11">
    <source>
        <dbReference type="Google" id="ProtNLM"/>
    </source>
</evidence>
<proteinExistence type="predicted"/>